<dbReference type="Proteomes" id="UP001147830">
    <property type="component" value="Unassembled WGS sequence"/>
</dbReference>
<dbReference type="EMBL" id="JAOANI010000028">
    <property type="protein sequence ID" value="MCT7360663.1"/>
    <property type="molecule type" value="Genomic_DNA"/>
</dbReference>
<accession>A0A9X3ATW0</accession>
<evidence type="ECO:0000313" key="2">
    <source>
        <dbReference type="EMBL" id="MCT7360663.1"/>
    </source>
</evidence>
<reference evidence="2" key="2">
    <citation type="submission" date="2022-08" db="EMBL/GenBank/DDBJ databases">
        <authorList>
            <person name="Dong C."/>
        </authorList>
    </citation>
    <scope>NUCLEOTIDE SEQUENCE</scope>
    <source>
        <strain evidence="2">59MF3M-4</strain>
    </source>
</reference>
<evidence type="ECO:0000313" key="3">
    <source>
        <dbReference type="Proteomes" id="UP001147830"/>
    </source>
</evidence>
<feature type="transmembrane region" description="Helical" evidence="1">
    <location>
        <begin position="18"/>
        <end position="36"/>
    </location>
</feature>
<protein>
    <submittedName>
        <fullName evidence="2">Uncharacterized protein</fullName>
    </submittedName>
</protein>
<comment type="caution">
    <text evidence="2">The sequence shown here is derived from an EMBL/GenBank/DDBJ whole genome shotgun (WGS) entry which is preliminary data.</text>
</comment>
<keyword evidence="1" id="KW-1133">Transmembrane helix</keyword>
<proteinExistence type="predicted"/>
<dbReference type="RefSeq" id="WP_260977492.1">
    <property type="nucleotide sequence ID" value="NZ_JAOANI010000028.1"/>
</dbReference>
<gene>
    <name evidence="2" type="ORF">NYR02_16705</name>
</gene>
<evidence type="ECO:0000256" key="1">
    <source>
        <dbReference type="SAM" id="Phobius"/>
    </source>
</evidence>
<feature type="transmembrane region" description="Helical" evidence="1">
    <location>
        <begin position="57"/>
        <end position="76"/>
    </location>
</feature>
<keyword evidence="3" id="KW-1185">Reference proteome</keyword>
<name>A0A9X3ATW0_9GAMM</name>
<sequence length="110" mass="12861">MLSCLPDCQLSELSASDWLWLLAFGVFVYASSRLWARWAFSYDKYPMTSLRWHAPRFIYIAFVTAMLTVVPAYTFFGEDSGYWYSRILYFPTILIAYAAWLLVDVNKPSE</sequence>
<reference evidence="2" key="1">
    <citation type="journal article" date="2022" name="Front. Microbiol.">
        <title>Genome-based taxonomic rearrangement of Oceanobacter-related bacteria including the description of Thalassolituus hydrocarbonoclasticus sp. nov. and Thalassolituus pacificus sp. nov. and emended description of the genus Thalassolituus.</title>
        <authorList>
            <person name="Dong C."/>
            <person name="Wei L."/>
            <person name="Wang J."/>
            <person name="Lai Q."/>
            <person name="Huang Z."/>
            <person name="Shao Z."/>
        </authorList>
    </citation>
    <scope>NUCLEOTIDE SEQUENCE</scope>
    <source>
        <strain evidence="2">59MF3M-4</strain>
    </source>
</reference>
<dbReference type="AlphaFoldDB" id="A0A9X3ATW0"/>
<keyword evidence="1" id="KW-0812">Transmembrane</keyword>
<feature type="transmembrane region" description="Helical" evidence="1">
    <location>
        <begin position="82"/>
        <end position="103"/>
    </location>
</feature>
<keyword evidence="1" id="KW-0472">Membrane</keyword>
<organism evidence="2 3">
    <name type="scientific">Thalassolituus pacificus</name>
    <dbReference type="NCBI Taxonomy" id="2975440"/>
    <lineage>
        <taxon>Bacteria</taxon>
        <taxon>Pseudomonadati</taxon>
        <taxon>Pseudomonadota</taxon>
        <taxon>Gammaproteobacteria</taxon>
        <taxon>Oceanospirillales</taxon>
        <taxon>Oceanospirillaceae</taxon>
        <taxon>Thalassolituus</taxon>
    </lineage>
</organism>